<dbReference type="InterPro" id="IPR006600">
    <property type="entry name" value="HTH_CenpB_DNA-bd_dom"/>
</dbReference>
<gene>
    <name evidence="5" type="primary">LOC136090964</name>
</gene>
<sequence length="179" mass="20624">MSKVAKRKLSSRTLTEKYKILKELDKGKPSVSISKKYGIPKQTLSGLSKEKNKMYSEVEKNKTSAKRVQMRVSLNENLNKACYMWLLNTRYQNIPVSGTIFKVKALHFAKELGCDNFQASAGWLDRCESQDVTNEMTVPWRETTLPTILSRYNSGDIFNADEFGLFYKALPRKKYAFEK</sequence>
<dbReference type="SUPFAM" id="SSF46689">
    <property type="entry name" value="Homeodomain-like"/>
    <property type="match status" value="2"/>
</dbReference>
<dbReference type="PROSITE" id="PS51253">
    <property type="entry name" value="HTH_CENPB"/>
    <property type="match status" value="1"/>
</dbReference>
<evidence type="ECO:0000313" key="4">
    <source>
        <dbReference type="Proteomes" id="UP001652625"/>
    </source>
</evidence>
<dbReference type="InterPro" id="IPR007889">
    <property type="entry name" value="HTH_Psq"/>
</dbReference>
<reference evidence="5" key="1">
    <citation type="submission" date="2025-08" db="UniProtKB">
        <authorList>
            <consortium name="RefSeq"/>
        </authorList>
    </citation>
    <scope>IDENTIFICATION</scope>
</reference>
<dbReference type="InterPro" id="IPR009057">
    <property type="entry name" value="Homeodomain-like_sf"/>
</dbReference>
<dbReference type="PANTHER" id="PTHR19303:SF73">
    <property type="entry name" value="PROTEIN PDC2"/>
    <property type="match status" value="1"/>
</dbReference>
<dbReference type="GeneID" id="136090964"/>
<proteinExistence type="predicted"/>
<dbReference type="Proteomes" id="UP001652625">
    <property type="component" value="Chromosome 14"/>
</dbReference>
<dbReference type="Pfam" id="PF03221">
    <property type="entry name" value="HTH_Tnp_Tc5"/>
    <property type="match status" value="1"/>
</dbReference>
<evidence type="ECO:0000313" key="5">
    <source>
        <dbReference type="RefSeq" id="XP_065674015.1"/>
    </source>
</evidence>
<organism evidence="4 5">
    <name type="scientific">Hydra vulgaris</name>
    <name type="common">Hydra</name>
    <name type="synonym">Hydra attenuata</name>
    <dbReference type="NCBI Taxonomy" id="6087"/>
    <lineage>
        <taxon>Eukaryota</taxon>
        <taxon>Metazoa</taxon>
        <taxon>Cnidaria</taxon>
        <taxon>Hydrozoa</taxon>
        <taxon>Hydroidolina</taxon>
        <taxon>Anthoathecata</taxon>
        <taxon>Aplanulata</taxon>
        <taxon>Hydridae</taxon>
        <taxon>Hydra</taxon>
    </lineage>
</organism>
<dbReference type="RefSeq" id="XP_065674015.1">
    <property type="nucleotide sequence ID" value="XM_065817943.1"/>
</dbReference>
<dbReference type="InterPro" id="IPR050863">
    <property type="entry name" value="CenT-Element_Derived"/>
</dbReference>
<accession>A0ABM4DHQ3</accession>
<protein>
    <submittedName>
        <fullName evidence="5">Tigger transposable element-derived protein 4-like</fullName>
    </submittedName>
</protein>
<feature type="domain" description="HTH CENPB-type" evidence="3">
    <location>
        <begin position="66"/>
        <end position="137"/>
    </location>
</feature>
<keyword evidence="2" id="KW-0539">Nucleus</keyword>
<evidence type="ECO:0000259" key="3">
    <source>
        <dbReference type="PROSITE" id="PS51253"/>
    </source>
</evidence>
<evidence type="ECO:0000256" key="2">
    <source>
        <dbReference type="ARBA" id="ARBA00023242"/>
    </source>
</evidence>
<evidence type="ECO:0000256" key="1">
    <source>
        <dbReference type="ARBA" id="ARBA00023125"/>
    </source>
</evidence>
<dbReference type="PANTHER" id="PTHR19303">
    <property type="entry name" value="TRANSPOSON"/>
    <property type="match status" value="1"/>
</dbReference>
<dbReference type="SMART" id="SM00674">
    <property type="entry name" value="CENPB"/>
    <property type="match status" value="1"/>
</dbReference>
<dbReference type="Gene3D" id="1.10.10.60">
    <property type="entry name" value="Homeodomain-like"/>
    <property type="match status" value="2"/>
</dbReference>
<keyword evidence="1" id="KW-0238">DNA-binding</keyword>
<name>A0ABM4DHQ3_HYDVU</name>
<dbReference type="Pfam" id="PF04218">
    <property type="entry name" value="CENP-B_N"/>
    <property type="match status" value="1"/>
</dbReference>
<keyword evidence="4" id="KW-1185">Reference proteome</keyword>